<dbReference type="Gene3D" id="2.20.230.10">
    <property type="entry name" value="Resuscitation-promoting factor rpfb"/>
    <property type="match status" value="1"/>
</dbReference>
<dbReference type="Pfam" id="PF07501">
    <property type="entry name" value="G5"/>
    <property type="match status" value="1"/>
</dbReference>
<comment type="similarity">
    <text evidence="1">Belongs to the transglycosylase family. Rpf subfamily.</text>
</comment>
<dbReference type="PANTHER" id="PTHR39160">
    <property type="entry name" value="CELL WALL-BINDING PROTEIN YOCH"/>
    <property type="match status" value="1"/>
</dbReference>
<keyword evidence="7" id="KW-1185">Reference proteome</keyword>
<dbReference type="Proteomes" id="UP000481583">
    <property type="component" value="Unassembled WGS sequence"/>
</dbReference>
<reference evidence="6 7" key="1">
    <citation type="submission" date="2020-02" db="EMBL/GenBank/DDBJ databases">
        <title>Whole-genome analyses of novel actinobacteria.</title>
        <authorList>
            <person name="Sahin N."/>
        </authorList>
    </citation>
    <scope>NUCLEOTIDE SEQUENCE [LARGE SCALE GENOMIC DNA]</scope>
    <source>
        <strain evidence="6 7">A7024</strain>
    </source>
</reference>
<feature type="region of interest" description="Disordered" evidence="4">
    <location>
        <begin position="1"/>
        <end position="55"/>
    </location>
</feature>
<gene>
    <name evidence="6" type="ORF">G5C51_36550</name>
</gene>
<dbReference type="EMBL" id="JAAKZV010000289">
    <property type="protein sequence ID" value="NGN69386.1"/>
    <property type="molecule type" value="Genomic_DNA"/>
</dbReference>
<keyword evidence="3" id="KW-0378">Hydrolase</keyword>
<evidence type="ECO:0000256" key="1">
    <source>
        <dbReference type="ARBA" id="ARBA00010830"/>
    </source>
</evidence>
<dbReference type="PANTHER" id="PTHR39160:SF4">
    <property type="entry name" value="RESUSCITATION-PROMOTING FACTOR RPFB"/>
    <property type="match status" value="1"/>
</dbReference>
<evidence type="ECO:0000256" key="4">
    <source>
        <dbReference type="SAM" id="MobiDB-lite"/>
    </source>
</evidence>
<evidence type="ECO:0000313" key="7">
    <source>
        <dbReference type="Proteomes" id="UP000481583"/>
    </source>
</evidence>
<feature type="compositionally biased region" description="Low complexity" evidence="4">
    <location>
        <begin position="30"/>
        <end position="52"/>
    </location>
</feature>
<dbReference type="Pfam" id="PF03990">
    <property type="entry name" value="DUF348"/>
    <property type="match status" value="3"/>
</dbReference>
<protein>
    <submittedName>
        <fullName evidence="6">DUF348 domain-containing protein</fullName>
    </submittedName>
</protein>
<name>A0A6G4UCI5_9ACTN</name>
<dbReference type="CDD" id="cd13925">
    <property type="entry name" value="RPF"/>
    <property type="match status" value="1"/>
</dbReference>
<sequence>MAGRVGPDVSGGRLIKPAPSATPAPDRQAEPALRAAAAPDRQAEPAPRAATAPRRKLYRVPAATAAQASDPVRPARAPRRVSVISRGGSLTRLLPQALIVTFLAGGTSAFVVNDKTVTLSVDGESTRTLHTFADDVGDLLEAEGIRTGSHDRVYPSPQAALTDGARIDVRRARPVDVTIDGERRRLWTTARSVDATLRALGIDGARAKVASSRGDTRRELSLDVRTERTVTVLADGHHNTVRTTAATVRDALAAAGIELGEHDAASAPLDSFPREGQAIKVMRIEQRKQVRKEAIGYRTISRPDASLYRGTTVVSRPGREGVREVTYRVRTVNGARQRPVRTKAEVLRPAQPRVVRVGTKAQPEGVKGADHLDWKALARCESGGRASAVDATGQHGGLYQFDTGTWQGLGGAGRPQEASAAEQTYRAKKLYVQRGAAPWPACGRNLYR</sequence>
<accession>A0A6G4UCI5</accession>
<dbReference type="InterPro" id="IPR011098">
    <property type="entry name" value="G5_dom"/>
</dbReference>
<dbReference type="InterPro" id="IPR023346">
    <property type="entry name" value="Lysozyme-like_dom_sf"/>
</dbReference>
<dbReference type="InterPro" id="IPR010618">
    <property type="entry name" value="RPF"/>
</dbReference>
<keyword evidence="2" id="KW-0732">Signal</keyword>
<dbReference type="AlphaFoldDB" id="A0A6G4UCI5"/>
<dbReference type="GO" id="GO:0016787">
    <property type="term" value="F:hydrolase activity"/>
    <property type="evidence" value="ECO:0007669"/>
    <property type="project" value="UniProtKB-KW"/>
</dbReference>
<evidence type="ECO:0000259" key="5">
    <source>
        <dbReference type="PROSITE" id="PS51109"/>
    </source>
</evidence>
<evidence type="ECO:0000256" key="2">
    <source>
        <dbReference type="ARBA" id="ARBA00022729"/>
    </source>
</evidence>
<dbReference type="Gene3D" id="1.10.530.10">
    <property type="match status" value="1"/>
</dbReference>
<comment type="caution">
    <text evidence="6">The sequence shown here is derived from an EMBL/GenBank/DDBJ whole genome shotgun (WGS) entry which is preliminary data.</text>
</comment>
<organism evidence="6 7">
    <name type="scientific">Streptomyces coryli</name>
    <dbReference type="NCBI Taxonomy" id="1128680"/>
    <lineage>
        <taxon>Bacteria</taxon>
        <taxon>Bacillati</taxon>
        <taxon>Actinomycetota</taxon>
        <taxon>Actinomycetes</taxon>
        <taxon>Kitasatosporales</taxon>
        <taxon>Streptomycetaceae</taxon>
        <taxon>Streptomyces</taxon>
    </lineage>
</organism>
<evidence type="ECO:0000313" key="6">
    <source>
        <dbReference type="EMBL" id="NGN69386.1"/>
    </source>
</evidence>
<proteinExistence type="inferred from homology"/>
<dbReference type="InterPro" id="IPR051933">
    <property type="entry name" value="Resuscitation_pf_RpfB"/>
</dbReference>
<dbReference type="Pfam" id="PF06737">
    <property type="entry name" value="Transglycosylas"/>
    <property type="match status" value="1"/>
</dbReference>
<dbReference type="SMART" id="SM01208">
    <property type="entry name" value="G5"/>
    <property type="match status" value="1"/>
</dbReference>
<evidence type="ECO:0000256" key="3">
    <source>
        <dbReference type="ARBA" id="ARBA00022801"/>
    </source>
</evidence>
<dbReference type="SUPFAM" id="SSF53955">
    <property type="entry name" value="Lysozyme-like"/>
    <property type="match status" value="1"/>
</dbReference>
<feature type="domain" description="G5" evidence="5">
    <location>
        <begin position="281"/>
        <end position="361"/>
    </location>
</feature>
<dbReference type="PROSITE" id="PS51109">
    <property type="entry name" value="G5"/>
    <property type="match status" value="1"/>
</dbReference>
<dbReference type="InterPro" id="IPR007137">
    <property type="entry name" value="DUF348"/>
</dbReference>